<organism evidence="6 7">
    <name type="scientific">Desulfatibacillum aliphaticivorans</name>
    <dbReference type="NCBI Taxonomy" id="218208"/>
    <lineage>
        <taxon>Bacteria</taxon>
        <taxon>Pseudomonadati</taxon>
        <taxon>Thermodesulfobacteriota</taxon>
        <taxon>Desulfobacteria</taxon>
        <taxon>Desulfobacterales</taxon>
        <taxon>Desulfatibacillaceae</taxon>
        <taxon>Desulfatibacillum</taxon>
    </lineage>
</organism>
<protein>
    <submittedName>
        <fullName evidence="6">Transposase</fullName>
    </submittedName>
</protein>
<reference evidence="6 7" key="1">
    <citation type="journal article" date="2012" name="Environ. Microbiol.">
        <title>The genome sequence of Desulfatibacillum alkenivorans AK-01: a blueprint for anaerobic alkane oxidation.</title>
        <authorList>
            <person name="Callaghan A.V."/>
            <person name="Morris B.E."/>
            <person name="Pereira I.A."/>
            <person name="McInerney M.J."/>
            <person name="Austin R.N."/>
            <person name="Groves J.T."/>
            <person name="Kukor J.J."/>
            <person name="Suflita J.M."/>
            <person name="Young L.Y."/>
            <person name="Zylstra G.J."/>
            <person name="Wawrik B."/>
        </authorList>
    </citation>
    <scope>NUCLEOTIDE SEQUENCE [LARGE SCALE GENOMIC DNA]</scope>
    <source>
        <strain evidence="6 7">AK-01</strain>
    </source>
</reference>
<dbReference type="NCBIfam" id="NF033517">
    <property type="entry name" value="transpos_IS66"/>
    <property type="match status" value="1"/>
</dbReference>
<feature type="domain" description="Transposase IS66 central" evidence="2">
    <location>
        <begin position="184"/>
        <end position="477"/>
    </location>
</feature>
<proteinExistence type="predicted"/>
<evidence type="ECO:0000259" key="2">
    <source>
        <dbReference type="Pfam" id="PF03050"/>
    </source>
</evidence>
<dbReference type="Proteomes" id="UP000000739">
    <property type="component" value="Chromosome"/>
</dbReference>
<dbReference type="InterPro" id="IPR004291">
    <property type="entry name" value="Transposase_IS66_central"/>
</dbReference>
<feature type="region of interest" description="Disordered" evidence="1">
    <location>
        <begin position="1"/>
        <end position="32"/>
    </location>
</feature>
<dbReference type="KEGG" id="dal:Dalk_4515"/>
<dbReference type="HOGENOM" id="CLU_023034_0_2_7"/>
<dbReference type="InterPro" id="IPR024463">
    <property type="entry name" value="Transposase_TnpC_homeodom"/>
</dbReference>
<feature type="domain" description="Transposase TnpC homeodomain" evidence="4">
    <location>
        <begin position="42"/>
        <end position="112"/>
    </location>
</feature>
<evidence type="ECO:0000259" key="5">
    <source>
        <dbReference type="Pfam" id="PF13817"/>
    </source>
</evidence>
<dbReference type="InterPro" id="IPR052344">
    <property type="entry name" value="Transposase-related"/>
</dbReference>
<dbReference type="eggNOG" id="COG3316">
    <property type="taxonomic scope" value="Bacteria"/>
</dbReference>
<evidence type="ECO:0000259" key="4">
    <source>
        <dbReference type="Pfam" id="PF13007"/>
    </source>
</evidence>
<evidence type="ECO:0000313" key="7">
    <source>
        <dbReference type="Proteomes" id="UP000000739"/>
    </source>
</evidence>
<dbReference type="InterPro" id="IPR039552">
    <property type="entry name" value="IS66_C"/>
</dbReference>
<feature type="domain" description="Transposase IS66 zinc-finger binding" evidence="3">
    <location>
        <begin position="120"/>
        <end position="163"/>
    </location>
</feature>
<dbReference type="PANTHER" id="PTHR33678">
    <property type="entry name" value="BLL1576 PROTEIN"/>
    <property type="match status" value="1"/>
</dbReference>
<dbReference type="Pfam" id="PF13007">
    <property type="entry name" value="LZ_Tnp_IS66"/>
    <property type="match status" value="1"/>
</dbReference>
<feature type="domain" description="Transposase IS66 C-terminal" evidence="5">
    <location>
        <begin position="484"/>
        <end position="521"/>
    </location>
</feature>
<evidence type="ECO:0000256" key="1">
    <source>
        <dbReference type="SAM" id="MobiDB-lite"/>
    </source>
</evidence>
<sequence>MSSKSGIPPEDPDSLHKIIGSLQQENSSQQQQISWLQMENDRLQDLVSLFQKQIYAPKSEVRHAPVPGQMSLFEPDKEPEPIQEEEKIQVPAHARKKRGRKPLPPDLPRVEVVHDIPEEEKVCACGAQLSRIGEEVCEKLDYVPAKIRVERHIRPKYACKCCEGVEDDGPTVKIAPPAPQLIPKSLASEGLLAHVAASKFADGLPLYRQQKILARLDVDLPRNTLSNWMVKAAEACRPVLEVLKERIRSGPLINVDESPLQVLKEPGRKNTTTSYMWVFRGGPLDRPAVLYRYNPTRSGKIPLGMLKDYAGYVQSDGLSSYEQLGDYADIVRLGCMIHVRRKFMDVDKTRKKTRGGKGAAKGLANEALDFIGELYQVEKLARREKLNFDQIRELRQEKAKPILDRFGVWLKAHENAAPAKSLLNNAIQYALNQWKYLGVYLEQGYLKPDNNAAENAIRPFVVGRKNWLFAGSPRGAEASALFFSLIETAKANGLEPFAYLKVLFERIPLATCREDYLALLPTPDFNLSNNVTVQTTASSRVDWDVA</sequence>
<dbReference type="Pfam" id="PF13817">
    <property type="entry name" value="DDE_Tnp_IS66_C"/>
    <property type="match status" value="1"/>
</dbReference>
<feature type="compositionally biased region" description="Low complexity" evidence="1">
    <location>
        <begin position="21"/>
        <end position="32"/>
    </location>
</feature>
<keyword evidence="7" id="KW-1185">Reference proteome</keyword>
<evidence type="ECO:0000313" key="6">
    <source>
        <dbReference type="EMBL" id="ACL06194.1"/>
    </source>
</evidence>
<dbReference type="Pfam" id="PF03050">
    <property type="entry name" value="DDE_Tnp_IS66"/>
    <property type="match status" value="1"/>
</dbReference>
<dbReference type="InterPro" id="IPR024474">
    <property type="entry name" value="Znf_dom_IS66"/>
</dbReference>
<accession>B8FCN1</accession>
<name>B8FCN1_DESAL</name>
<dbReference type="PANTHER" id="PTHR33678:SF1">
    <property type="entry name" value="BLL1576 PROTEIN"/>
    <property type="match status" value="1"/>
</dbReference>
<gene>
    <name evidence="6" type="ordered locus">Dalk_4515</name>
</gene>
<dbReference type="RefSeq" id="WP_015949236.1">
    <property type="nucleotide sequence ID" value="NC_011768.1"/>
</dbReference>
<evidence type="ECO:0000259" key="3">
    <source>
        <dbReference type="Pfam" id="PF13005"/>
    </source>
</evidence>
<dbReference type="EMBL" id="CP001322">
    <property type="protein sequence ID" value="ACL06194.1"/>
    <property type="molecule type" value="Genomic_DNA"/>
</dbReference>
<dbReference type="AlphaFoldDB" id="B8FCN1"/>
<dbReference type="Pfam" id="PF13005">
    <property type="entry name" value="zf-IS66"/>
    <property type="match status" value="1"/>
</dbReference>